<evidence type="ECO:0000313" key="3">
    <source>
        <dbReference type="EMBL" id="HHM02947.1"/>
    </source>
</evidence>
<sequence>MWEPSGEIYGWQKRRSGLILYYCGKKREGMARQKQRLGREGEKLAARALEKAGYRIIHRNYSHPPYELDIIAVKDDTLVVAEVKSFHAPPLGAAEFRIGKKKQRALYNGIDAFLAENSQFNDYNVRIDIFIVDFSLYPASLTHYPGVIFE</sequence>
<dbReference type="HAMAP" id="MF_00048">
    <property type="entry name" value="UPF0102"/>
    <property type="match status" value="1"/>
</dbReference>
<dbReference type="InterPro" id="IPR003509">
    <property type="entry name" value="UPF0102_YraN-like"/>
</dbReference>
<reference evidence="3" key="1">
    <citation type="journal article" date="2020" name="mSystems">
        <title>Genome- and Community-Level Interaction Insights into Carbon Utilization and Element Cycling Functions of Hydrothermarchaeota in Hydrothermal Sediment.</title>
        <authorList>
            <person name="Zhou Z."/>
            <person name="Liu Y."/>
            <person name="Xu W."/>
            <person name="Pan J."/>
            <person name="Luo Z.H."/>
            <person name="Li M."/>
        </authorList>
    </citation>
    <scope>NUCLEOTIDE SEQUENCE [LARGE SCALE GENOMIC DNA]</scope>
    <source>
        <strain evidence="3">HyVt-460</strain>
    </source>
</reference>
<comment type="caution">
    <text evidence="3">The sequence shown here is derived from an EMBL/GenBank/DDBJ whole genome shotgun (WGS) entry which is preliminary data.</text>
</comment>
<comment type="similarity">
    <text evidence="1 2">Belongs to the UPF0102 family.</text>
</comment>
<dbReference type="InterPro" id="IPR011856">
    <property type="entry name" value="tRNA_endonuc-like_dom_sf"/>
</dbReference>
<organism evidence="3">
    <name type="scientific">Caldithrix abyssi</name>
    <dbReference type="NCBI Taxonomy" id="187145"/>
    <lineage>
        <taxon>Bacteria</taxon>
        <taxon>Pseudomonadati</taxon>
        <taxon>Calditrichota</taxon>
        <taxon>Calditrichia</taxon>
        <taxon>Calditrichales</taxon>
        <taxon>Calditrichaceae</taxon>
        <taxon>Caldithrix</taxon>
    </lineage>
</organism>
<protein>
    <recommendedName>
        <fullName evidence="2">UPF0102 protein ENJ15_08015</fullName>
    </recommendedName>
</protein>
<dbReference type="Pfam" id="PF02021">
    <property type="entry name" value="UPF0102"/>
    <property type="match status" value="1"/>
</dbReference>
<dbReference type="EMBL" id="DRLI01000311">
    <property type="protein sequence ID" value="HHM02947.1"/>
    <property type="molecule type" value="Genomic_DNA"/>
</dbReference>
<evidence type="ECO:0000256" key="1">
    <source>
        <dbReference type="ARBA" id="ARBA00006738"/>
    </source>
</evidence>
<accession>A0A7V5VFC1</accession>
<dbReference type="GO" id="GO:0003676">
    <property type="term" value="F:nucleic acid binding"/>
    <property type="evidence" value="ECO:0007669"/>
    <property type="project" value="InterPro"/>
</dbReference>
<gene>
    <name evidence="3" type="ORF">ENJ15_08015</name>
</gene>
<dbReference type="AlphaFoldDB" id="A0A7V5VFC1"/>
<dbReference type="SUPFAM" id="SSF52980">
    <property type="entry name" value="Restriction endonuclease-like"/>
    <property type="match status" value="1"/>
</dbReference>
<dbReference type="PANTHER" id="PTHR34039:SF1">
    <property type="entry name" value="UPF0102 PROTEIN YRAN"/>
    <property type="match status" value="1"/>
</dbReference>
<dbReference type="PANTHER" id="PTHR34039">
    <property type="entry name" value="UPF0102 PROTEIN YRAN"/>
    <property type="match status" value="1"/>
</dbReference>
<dbReference type="Gene3D" id="3.40.1350.10">
    <property type="match status" value="1"/>
</dbReference>
<evidence type="ECO:0000256" key="2">
    <source>
        <dbReference type="HAMAP-Rule" id="MF_00048"/>
    </source>
</evidence>
<name>A0A7V5VFC1_CALAY</name>
<proteinExistence type="inferred from homology"/>
<dbReference type="InterPro" id="IPR011335">
    <property type="entry name" value="Restrct_endonuc-II-like"/>
</dbReference>
<dbReference type="Proteomes" id="UP000885771">
    <property type="component" value="Unassembled WGS sequence"/>
</dbReference>